<feature type="region of interest" description="Disordered" evidence="1">
    <location>
        <begin position="1"/>
        <end position="29"/>
    </location>
</feature>
<reference evidence="3" key="1">
    <citation type="submission" date="2016-06" db="EMBL/GenBank/DDBJ databases">
        <title>Parallel loss of symbiosis genes in relatives of nitrogen-fixing non-legume Parasponia.</title>
        <authorList>
            <person name="Van Velzen R."/>
            <person name="Holmer R."/>
            <person name="Bu F."/>
            <person name="Rutten L."/>
            <person name="Van Zeijl A."/>
            <person name="Liu W."/>
            <person name="Santuari L."/>
            <person name="Cao Q."/>
            <person name="Sharma T."/>
            <person name="Shen D."/>
            <person name="Roswanjaya Y."/>
            <person name="Wardhani T."/>
            <person name="Kalhor M.S."/>
            <person name="Jansen J."/>
            <person name="Van den Hoogen J."/>
            <person name="Gungor B."/>
            <person name="Hartog M."/>
            <person name="Hontelez J."/>
            <person name="Verver J."/>
            <person name="Yang W.-C."/>
            <person name="Schijlen E."/>
            <person name="Repin R."/>
            <person name="Schilthuizen M."/>
            <person name="Schranz E."/>
            <person name="Heidstra R."/>
            <person name="Miyata K."/>
            <person name="Fedorova E."/>
            <person name="Kohlen W."/>
            <person name="Bisseling T."/>
            <person name="Smit S."/>
            <person name="Geurts R."/>
        </authorList>
    </citation>
    <scope>NUCLEOTIDE SEQUENCE [LARGE SCALE GENOMIC DNA]</scope>
    <source>
        <strain evidence="3">cv. RG33-2</strain>
    </source>
</reference>
<dbReference type="GO" id="GO:0005778">
    <property type="term" value="C:peroxisomal membrane"/>
    <property type="evidence" value="ECO:0007669"/>
    <property type="project" value="TreeGrafter"/>
</dbReference>
<proteinExistence type="predicted"/>
<dbReference type="Proteomes" id="UP000237000">
    <property type="component" value="Unassembled WGS sequence"/>
</dbReference>
<dbReference type="GO" id="GO:0016126">
    <property type="term" value="P:sterol biosynthetic process"/>
    <property type="evidence" value="ECO:0007669"/>
    <property type="project" value="TreeGrafter"/>
</dbReference>
<dbReference type="AlphaFoldDB" id="A0A2P5FMU4"/>
<accession>A0A2P5FMU4</accession>
<dbReference type="GO" id="GO:0008299">
    <property type="term" value="P:isoprenoid biosynthetic process"/>
    <property type="evidence" value="ECO:0007669"/>
    <property type="project" value="TreeGrafter"/>
</dbReference>
<dbReference type="InParanoid" id="A0A2P5FMU4"/>
<dbReference type="GO" id="GO:0005789">
    <property type="term" value="C:endoplasmic reticulum membrane"/>
    <property type="evidence" value="ECO:0007669"/>
    <property type="project" value="TreeGrafter"/>
</dbReference>
<evidence type="ECO:0000313" key="3">
    <source>
        <dbReference type="Proteomes" id="UP000237000"/>
    </source>
</evidence>
<dbReference type="PANTHER" id="PTHR10572:SF44">
    <property type="entry name" value="3-HYDROXY-3-METHYLGLUTARYL-COENZYME A REDUCTASE 1"/>
    <property type="match status" value="1"/>
</dbReference>
<dbReference type="PANTHER" id="PTHR10572">
    <property type="entry name" value="3-HYDROXY-3-METHYLGLUTARYL-COENZYME A REDUCTASE"/>
    <property type="match status" value="1"/>
</dbReference>
<dbReference type="STRING" id="63057.A0A2P5FMU4"/>
<dbReference type="Gene3D" id="3.90.770.10">
    <property type="entry name" value="3-hydroxy-3-methylglutaryl-coenzyme A Reductase, Chain A, domain 2"/>
    <property type="match status" value="1"/>
</dbReference>
<evidence type="ECO:0000313" key="2">
    <source>
        <dbReference type="EMBL" id="PON99112.1"/>
    </source>
</evidence>
<dbReference type="Pfam" id="PF00368">
    <property type="entry name" value="HMG-CoA_red"/>
    <property type="match status" value="1"/>
</dbReference>
<protein>
    <submittedName>
        <fullName evidence="2">Hydroxymethylglutaryl-CoA reductase, class I/II</fullName>
    </submittedName>
</protein>
<name>A0A2P5FMU4_TREOI</name>
<dbReference type="SUPFAM" id="SSF56542">
    <property type="entry name" value="Substrate-binding domain of HMG-CoA reductase"/>
    <property type="match status" value="1"/>
</dbReference>
<feature type="compositionally biased region" description="Low complexity" evidence="1">
    <location>
        <begin position="1"/>
        <end position="10"/>
    </location>
</feature>
<sequence length="157" mass="16893">MLSPTSSSTTMAASRLAPSSVPQLGSSAPPNIVIRRRRGDHQVHCRGVLLARIEARRLPLRDGRSLQGLPLEGLIMNQSWVVLRNASWVRSDSYVDYGVVVAGWFEYSVPMVTTEGCLVASTNGGCKAIHLSGGPISVLLRDGMTRAPSLLNLLSLI</sequence>
<organism evidence="2 3">
    <name type="scientific">Trema orientale</name>
    <name type="common">Charcoal tree</name>
    <name type="synonym">Celtis orientalis</name>
    <dbReference type="NCBI Taxonomy" id="63057"/>
    <lineage>
        <taxon>Eukaryota</taxon>
        <taxon>Viridiplantae</taxon>
        <taxon>Streptophyta</taxon>
        <taxon>Embryophyta</taxon>
        <taxon>Tracheophyta</taxon>
        <taxon>Spermatophyta</taxon>
        <taxon>Magnoliopsida</taxon>
        <taxon>eudicotyledons</taxon>
        <taxon>Gunneridae</taxon>
        <taxon>Pentapetalae</taxon>
        <taxon>rosids</taxon>
        <taxon>fabids</taxon>
        <taxon>Rosales</taxon>
        <taxon>Cannabaceae</taxon>
        <taxon>Trema</taxon>
    </lineage>
</organism>
<feature type="compositionally biased region" description="Polar residues" evidence="1">
    <location>
        <begin position="20"/>
        <end position="29"/>
    </location>
</feature>
<dbReference type="InterPro" id="IPR023074">
    <property type="entry name" value="HMG_CoA_Rdtase_cat_sf"/>
</dbReference>
<dbReference type="GO" id="GO:0015936">
    <property type="term" value="P:coenzyme A metabolic process"/>
    <property type="evidence" value="ECO:0007669"/>
    <property type="project" value="InterPro"/>
</dbReference>
<dbReference type="OrthoDB" id="1699353at2759"/>
<dbReference type="InterPro" id="IPR002202">
    <property type="entry name" value="HMG_CoA_Rdtase"/>
</dbReference>
<evidence type="ECO:0000256" key="1">
    <source>
        <dbReference type="SAM" id="MobiDB-lite"/>
    </source>
</evidence>
<dbReference type="EMBL" id="JXTC01000020">
    <property type="protein sequence ID" value="PON99112.1"/>
    <property type="molecule type" value="Genomic_DNA"/>
</dbReference>
<dbReference type="PROSITE" id="PS50065">
    <property type="entry name" value="HMG_COA_REDUCTASE_4"/>
    <property type="match status" value="1"/>
</dbReference>
<dbReference type="InterPro" id="IPR009029">
    <property type="entry name" value="HMG_CoA_Rdtase_sub-bd_dom_sf"/>
</dbReference>
<keyword evidence="3" id="KW-1185">Reference proteome</keyword>
<comment type="caution">
    <text evidence="2">The sequence shown here is derived from an EMBL/GenBank/DDBJ whole genome shotgun (WGS) entry which is preliminary data.</text>
</comment>
<dbReference type="GO" id="GO:0004420">
    <property type="term" value="F:hydroxymethylglutaryl-CoA reductase (NADPH) activity"/>
    <property type="evidence" value="ECO:0007669"/>
    <property type="project" value="InterPro"/>
</dbReference>
<gene>
    <name evidence="2" type="ORF">TorRG33x02_049720</name>
</gene>